<dbReference type="CDD" id="cd04590">
    <property type="entry name" value="CBS_pair_CorC_HlyC_assoc"/>
    <property type="match status" value="1"/>
</dbReference>
<proteinExistence type="inferred from homology"/>
<dbReference type="Gene3D" id="3.10.580.10">
    <property type="entry name" value="CBS-domain"/>
    <property type="match status" value="1"/>
</dbReference>
<keyword evidence="8 10" id="KW-0472">Membrane</keyword>
<dbReference type="SMART" id="SM01091">
    <property type="entry name" value="CorC_HlyC"/>
    <property type="match status" value="1"/>
</dbReference>
<evidence type="ECO:0000256" key="7">
    <source>
        <dbReference type="ARBA" id="ARBA00023122"/>
    </source>
</evidence>
<dbReference type="EMBL" id="JBHUEH010000023">
    <property type="protein sequence ID" value="MFD1887296.1"/>
    <property type="molecule type" value="Genomic_DNA"/>
</dbReference>
<protein>
    <submittedName>
        <fullName evidence="14">Hemolysin family protein</fullName>
    </submittedName>
</protein>
<evidence type="ECO:0000313" key="14">
    <source>
        <dbReference type="EMBL" id="MFD1887296.1"/>
    </source>
</evidence>
<keyword evidence="4 10" id="KW-0812">Transmembrane</keyword>
<dbReference type="Pfam" id="PF03471">
    <property type="entry name" value="CorC_HlyC"/>
    <property type="match status" value="1"/>
</dbReference>
<comment type="subcellular location">
    <subcellularLocation>
        <location evidence="1">Cell membrane</location>
        <topology evidence="1">Multi-pass membrane protein</topology>
    </subcellularLocation>
</comment>
<dbReference type="InterPro" id="IPR000644">
    <property type="entry name" value="CBS_dom"/>
</dbReference>
<evidence type="ECO:0000256" key="8">
    <source>
        <dbReference type="ARBA" id="ARBA00023136"/>
    </source>
</evidence>
<evidence type="ECO:0000256" key="2">
    <source>
        <dbReference type="ARBA" id="ARBA00006337"/>
    </source>
</evidence>
<dbReference type="InterPro" id="IPR016169">
    <property type="entry name" value="FAD-bd_PCMH_sub2"/>
</dbReference>
<dbReference type="PROSITE" id="PS51371">
    <property type="entry name" value="CBS"/>
    <property type="match status" value="2"/>
</dbReference>
<dbReference type="SUPFAM" id="SSF54631">
    <property type="entry name" value="CBS-domain pair"/>
    <property type="match status" value="1"/>
</dbReference>
<comment type="similarity">
    <text evidence="2">Belongs to the UPF0053 family.</text>
</comment>
<feature type="transmembrane region" description="Helical" evidence="11">
    <location>
        <begin position="140"/>
        <end position="162"/>
    </location>
</feature>
<evidence type="ECO:0000256" key="6">
    <source>
        <dbReference type="ARBA" id="ARBA00022989"/>
    </source>
</evidence>
<dbReference type="Pfam" id="PF01595">
    <property type="entry name" value="CNNM"/>
    <property type="match status" value="1"/>
</dbReference>
<dbReference type="InterPro" id="IPR002550">
    <property type="entry name" value="CNNM"/>
</dbReference>
<keyword evidence="3" id="KW-1003">Cell membrane</keyword>
<feature type="domain" description="CBS" evidence="12">
    <location>
        <begin position="226"/>
        <end position="285"/>
    </location>
</feature>
<feature type="transmembrane region" description="Helical" evidence="11">
    <location>
        <begin position="12"/>
        <end position="33"/>
    </location>
</feature>
<keyword evidence="15" id="KW-1185">Reference proteome</keyword>
<evidence type="ECO:0000256" key="1">
    <source>
        <dbReference type="ARBA" id="ARBA00004651"/>
    </source>
</evidence>
<dbReference type="InterPro" id="IPR044751">
    <property type="entry name" value="Ion_transp-like_CBS"/>
</dbReference>
<dbReference type="Proteomes" id="UP001597233">
    <property type="component" value="Unassembled WGS sequence"/>
</dbReference>
<reference evidence="15" key="1">
    <citation type="journal article" date="2019" name="Int. J. Syst. Evol. Microbiol.">
        <title>The Global Catalogue of Microorganisms (GCM) 10K type strain sequencing project: providing services to taxonomists for standard genome sequencing and annotation.</title>
        <authorList>
            <consortium name="The Broad Institute Genomics Platform"/>
            <consortium name="The Broad Institute Genome Sequencing Center for Infectious Disease"/>
            <person name="Wu L."/>
            <person name="Ma J."/>
        </authorList>
    </citation>
    <scope>NUCLEOTIDE SEQUENCE [LARGE SCALE GENOMIC DNA]</scope>
    <source>
        <strain evidence="15">CCUG 54950</strain>
    </source>
</reference>
<evidence type="ECO:0000256" key="3">
    <source>
        <dbReference type="ARBA" id="ARBA00022475"/>
    </source>
</evidence>
<dbReference type="PANTHER" id="PTHR43099">
    <property type="entry name" value="UPF0053 PROTEIN YRKA"/>
    <property type="match status" value="1"/>
</dbReference>
<comment type="caution">
    <text evidence="14">The sequence shown here is derived from an EMBL/GenBank/DDBJ whole genome shotgun (WGS) entry which is preliminary data.</text>
</comment>
<dbReference type="InterPro" id="IPR036318">
    <property type="entry name" value="FAD-bd_PCMH-like_sf"/>
</dbReference>
<dbReference type="Pfam" id="PF00571">
    <property type="entry name" value="CBS"/>
    <property type="match status" value="2"/>
</dbReference>
<evidence type="ECO:0000256" key="4">
    <source>
        <dbReference type="ARBA" id="ARBA00022692"/>
    </source>
</evidence>
<keyword evidence="6 10" id="KW-1133">Transmembrane helix</keyword>
<feature type="transmembrane region" description="Helical" evidence="11">
    <location>
        <begin position="63"/>
        <end position="83"/>
    </location>
</feature>
<evidence type="ECO:0000259" key="12">
    <source>
        <dbReference type="PROSITE" id="PS51371"/>
    </source>
</evidence>
<feature type="domain" description="CBS" evidence="12">
    <location>
        <begin position="290"/>
        <end position="347"/>
    </location>
</feature>
<gene>
    <name evidence="14" type="ORF">ACFSC9_17515</name>
</gene>
<dbReference type="SUPFAM" id="SSF56176">
    <property type="entry name" value="FAD-binding/transporter-associated domain-like"/>
    <property type="match status" value="1"/>
</dbReference>
<keyword evidence="5" id="KW-0677">Repeat</keyword>
<keyword evidence="7 9" id="KW-0129">CBS domain</keyword>
<evidence type="ECO:0000313" key="15">
    <source>
        <dbReference type="Proteomes" id="UP001597233"/>
    </source>
</evidence>
<evidence type="ECO:0000259" key="13">
    <source>
        <dbReference type="PROSITE" id="PS51846"/>
    </source>
</evidence>
<evidence type="ECO:0000256" key="11">
    <source>
        <dbReference type="SAM" id="Phobius"/>
    </source>
</evidence>
<sequence length="448" mass="50549">MTDSGINIGLNLTLFIILIVMTAFFVVVEFAIVKVRSSRIDQLIAEGNKNARYAKQVISNLDGYLSTCQLGITITALGLGMLGEPTVEAALEPLFHDMNVPAALSHVLSYAIALILVTYFHVVVGELTPKTIALRKAEMVALYTARPIILFNRVMYPFIWILNGSANLLLKLIGLRPASEGDEAHSEEELHILLNESYESGKINQSEYGYVSRIFAFDEMIAKELMVPRTDMVCLFTDKTPEENREIIRREQYTRFPVAEGSKDNIVGMVNTKQFFLAAEEKKDLNVASLIHPVMSVSETIPVKDLLKRMQREGTHIAILVDEYGGTSGLVTIEDILEEIVGEIRDEFDADEEDEIQRVEENRLIVDGKVFINRVNDILNIELDDEELDTIGGWLYGQRPDLPVGAVYEFENLTIRVLRRGVRRYRKLEITRHSVDNEQTADGEHTED</sequence>
<organism evidence="14 15">
    <name type="scientific">Paenibacillus wenxiniae</name>
    <dbReference type="NCBI Taxonomy" id="1636843"/>
    <lineage>
        <taxon>Bacteria</taxon>
        <taxon>Bacillati</taxon>
        <taxon>Bacillota</taxon>
        <taxon>Bacilli</taxon>
        <taxon>Bacillales</taxon>
        <taxon>Paenibacillaceae</taxon>
        <taxon>Paenibacillus</taxon>
    </lineage>
</organism>
<name>A0ABW4RM47_9BACL</name>
<dbReference type="PANTHER" id="PTHR43099:SF2">
    <property type="entry name" value="UPF0053 PROTEIN YRKA"/>
    <property type="match status" value="1"/>
</dbReference>
<evidence type="ECO:0000256" key="5">
    <source>
        <dbReference type="ARBA" id="ARBA00022737"/>
    </source>
</evidence>
<dbReference type="RefSeq" id="WP_347325211.1">
    <property type="nucleotide sequence ID" value="NZ_JBCGUH010000005.1"/>
</dbReference>
<accession>A0ABW4RM47</accession>
<feature type="domain" description="CNNM transmembrane" evidence="13">
    <location>
        <begin position="4"/>
        <end position="207"/>
    </location>
</feature>
<feature type="transmembrane region" description="Helical" evidence="11">
    <location>
        <begin position="103"/>
        <end position="128"/>
    </location>
</feature>
<dbReference type="InterPro" id="IPR005170">
    <property type="entry name" value="Transptr-assoc_dom"/>
</dbReference>
<evidence type="ECO:0000256" key="9">
    <source>
        <dbReference type="PROSITE-ProRule" id="PRU00703"/>
    </source>
</evidence>
<dbReference type="PROSITE" id="PS51846">
    <property type="entry name" value="CNNM"/>
    <property type="match status" value="1"/>
</dbReference>
<dbReference type="InterPro" id="IPR046342">
    <property type="entry name" value="CBS_dom_sf"/>
</dbReference>
<dbReference type="Gene3D" id="3.30.465.10">
    <property type="match status" value="1"/>
</dbReference>
<dbReference type="InterPro" id="IPR051676">
    <property type="entry name" value="UPF0053_domain"/>
</dbReference>
<evidence type="ECO:0000256" key="10">
    <source>
        <dbReference type="PROSITE-ProRule" id="PRU01193"/>
    </source>
</evidence>